<dbReference type="Proteomes" id="UP000319882">
    <property type="component" value="Segment"/>
</dbReference>
<accession>A0A515MKA5</accession>
<evidence type="ECO:0000313" key="3">
    <source>
        <dbReference type="Proteomes" id="UP000319882"/>
    </source>
</evidence>
<gene>
    <name evidence="2" type="primary">40</name>
    <name evidence="2" type="ORF">SEA_WHACK_40</name>
</gene>
<sequence length="124" mass="13960">MTTTERPTQTLRERISANVLTLMPSRGLRRDHDLAELLGWTTAKTSRCLRRNAWQLDDLDHLAEKLGVNVADLTKSPYDYLPRSGKPTQPKVRHSLADRQPKSSGPRSAALLCEKGVRRPKSDS</sequence>
<keyword evidence="3" id="KW-1185">Reference proteome</keyword>
<organism evidence="2 3">
    <name type="scientific">Rhodococcus phage Whack</name>
    <dbReference type="NCBI Taxonomy" id="2591132"/>
    <lineage>
        <taxon>Viruses</taxon>
        <taxon>Duplodnaviria</taxon>
        <taxon>Heunggongvirae</taxon>
        <taxon>Uroviricota</taxon>
        <taxon>Caudoviricetes</taxon>
        <taxon>Whackvirus</taxon>
        <taxon>Whackvirus whack</taxon>
    </lineage>
</organism>
<reference evidence="2 3" key="1">
    <citation type="submission" date="2019-05" db="EMBL/GenBank/DDBJ databases">
        <authorList>
            <person name="Beaulieu J."/>
            <person name="Cox M."/>
            <person name="Nazim E."/>
            <person name="Robinson Z."/>
            <person name="Molloy S.D."/>
            <person name="Garlena R.A."/>
            <person name="Russell D.A."/>
            <person name="Pope W.H."/>
            <person name="Jacobs-Sera D."/>
            <person name="Hatfull G.F."/>
        </authorList>
    </citation>
    <scope>NUCLEOTIDE SEQUENCE [LARGE SCALE GENOMIC DNA]</scope>
</reference>
<name>A0A515MKA5_9CAUD</name>
<feature type="compositionally biased region" description="Basic and acidic residues" evidence="1">
    <location>
        <begin position="115"/>
        <end position="124"/>
    </location>
</feature>
<dbReference type="KEGG" id="vg:55618851"/>
<dbReference type="EMBL" id="MK967393">
    <property type="protein sequence ID" value="QDM57103.1"/>
    <property type="molecule type" value="Genomic_DNA"/>
</dbReference>
<dbReference type="InterPro" id="IPR010982">
    <property type="entry name" value="Lambda_DNA-bd_dom_sf"/>
</dbReference>
<proteinExistence type="predicted"/>
<evidence type="ECO:0000256" key="1">
    <source>
        <dbReference type="SAM" id="MobiDB-lite"/>
    </source>
</evidence>
<dbReference type="RefSeq" id="YP_009848430.1">
    <property type="nucleotide sequence ID" value="NC_048784.1"/>
</dbReference>
<feature type="region of interest" description="Disordered" evidence="1">
    <location>
        <begin position="76"/>
        <end position="124"/>
    </location>
</feature>
<protein>
    <submittedName>
        <fullName evidence="2">Immunity repressor</fullName>
    </submittedName>
</protein>
<evidence type="ECO:0000313" key="2">
    <source>
        <dbReference type="EMBL" id="QDM57103.1"/>
    </source>
</evidence>
<dbReference type="Gene3D" id="1.10.260.40">
    <property type="entry name" value="lambda repressor-like DNA-binding domains"/>
    <property type="match status" value="1"/>
</dbReference>
<dbReference type="GeneID" id="55618851"/>
<dbReference type="GO" id="GO:0003677">
    <property type="term" value="F:DNA binding"/>
    <property type="evidence" value="ECO:0007669"/>
    <property type="project" value="InterPro"/>
</dbReference>